<dbReference type="Gene3D" id="3.30.420.10">
    <property type="entry name" value="Ribonuclease H-like superfamily/Ribonuclease H"/>
    <property type="match status" value="1"/>
</dbReference>
<organism evidence="2 3">
    <name type="scientific">Aphanomyces astaci</name>
    <name type="common">Crayfish plague agent</name>
    <dbReference type="NCBI Taxonomy" id="112090"/>
    <lineage>
        <taxon>Eukaryota</taxon>
        <taxon>Sar</taxon>
        <taxon>Stramenopiles</taxon>
        <taxon>Oomycota</taxon>
        <taxon>Saprolegniomycetes</taxon>
        <taxon>Saprolegniales</taxon>
        <taxon>Verrucalvaceae</taxon>
        <taxon>Aphanomyces</taxon>
    </lineage>
</organism>
<dbReference type="InterPro" id="IPR036397">
    <property type="entry name" value="RNaseH_sf"/>
</dbReference>
<comment type="caution">
    <text evidence="2">The sequence shown here is derived from an EMBL/GenBank/DDBJ whole genome shotgun (WGS) entry which is preliminary data.</text>
</comment>
<reference evidence="2 3" key="1">
    <citation type="submission" date="2019-06" db="EMBL/GenBank/DDBJ databases">
        <title>Genomics analysis of Aphanomyces spp. identifies a new class of oomycete effector associated with host adaptation.</title>
        <authorList>
            <person name="Gaulin E."/>
        </authorList>
    </citation>
    <scope>NUCLEOTIDE SEQUENCE [LARGE SCALE GENOMIC DNA]</scope>
    <source>
        <strain evidence="2 3">E</strain>
    </source>
</reference>
<gene>
    <name evidence="2" type="ORF">AaE_015486</name>
</gene>
<dbReference type="PANTHER" id="PTHR47169:SF2">
    <property type="entry name" value="OS01G0541250 PROTEIN"/>
    <property type="match status" value="1"/>
</dbReference>
<evidence type="ECO:0008006" key="4">
    <source>
        <dbReference type="Google" id="ProtNLM"/>
    </source>
</evidence>
<evidence type="ECO:0000313" key="2">
    <source>
        <dbReference type="EMBL" id="KAF0703222.1"/>
    </source>
</evidence>
<accession>A0A6A4Z788</accession>
<name>A0A6A4Z788_APHAT</name>
<dbReference type="Proteomes" id="UP000469452">
    <property type="component" value="Unassembled WGS sequence"/>
</dbReference>
<dbReference type="PANTHER" id="PTHR47169">
    <property type="entry name" value="OS01G0541250 PROTEIN"/>
    <property type="match status" value="1"/>
</dbReference>
<dbReference type="GO" id="GO:0003676">
    <property type="term" value="F:nucleic acid binding"/>
    <property type="evidence" value="ECO:0007669"/>
    <property type="project" value="InterPro"/>
</dbReference>
<sequence length="564" mass="62038">APRVRRQQAGTCPVLPAPQEGDLPPSFHAHQAPRVRRQQAGTCPVLPAPQEGDLPPSFHAHQAPPVRRQQAGTCPVLPAPQEGDLPPSFHAHQAPPVRRQQAGTCPVLPAPQEGDLPPSFHAHQAPPVRRQQAGTCPVLPAPQEGDLPPSFHAHQAPPVRRQQAGTCPVLPAPQEGDLPPSFHAHQAPPVRRQQAGTCPVLPAPQEGDLPPSFHAHQAPPVRRQQAGTCPVLPAPQEGDLPPSFHAHQAPPVRRQQAGTCPVLPGSNSTPYEEVVLIRSFKKLREGYRIRKVLLAILAVLQRLQHGPLWDVVHLDEKWFNADKDRRTVYLLPDEAPQRRSWKSKRFIPKVMFLAAVARPRFDEGRGVLFDGKVGMWPFTSLVPAVRSSRNRPAGTLVTTLVNVNAQVYRDYVINKVVPAIKASFPSTNKRVILQQDNATPHRSITDAELVSVSTDGWTFVVRRQPPNSPDLNVLDLGFFASIQSLQLKKVSRTVDEVIQYTLAAFDELSYEKLESVFLTFQAVMRLVLEHAGDNNFALPHLKKAALRRAGLLMSNVSCPVSLLL</sequence>
<feature type="region of interest" description="Disordered" evidence="1">
    <location>
        <begin position="1"/>
        <end position="63"/>
    </location>
</feature>
<proteinExistence type="predicted"/>
<evidence type="ECO:0000256" key="1">
    <source>
        <dbReference type="SAM" id="MobiDB-lite"/>
    </source>
</evidence>
<protein>
    <recommendedName>
        <fullName evidence="4">Tc1-like transposase DDE domain-containing protein</fullName>
    </recommendedName>
</protein>
<dbReference type="AlphaFoldDB" id="A0A6A4Z788"/>
<evidence type="ECO:0000313" key="3">
    <source>
        <dbReference type="Proteomes" id="UP000469452"/>
    </source>
</evidence>
<dbReference type="EMBL" id="VJMI01020847">
    <property type="protein sequence ID" value="KAF0703222.1"/>
    <property type="molecule type" value="Genomic_DNA"/>
</dbReference>
<feature type="non-terminal residue" evidence="2">
    <location>
        <position position="1"/>
    </location>
</feature>
<dbReference type="VEuPathDB" id="FungiDB:H257_01456"/>